<dbReference type="GO" id="GO:0016052">
    <property type="term" value="P:carbohydrate catabolic process"/>
    <property type="evidence" value="ECO:0007669"/>
    <property type="project" value="TreeGrafter"/>
</dbReference>
<evidence type="ECO:0000313" key="4">
    <source>
        <dbReference type="Proteomes" id="UP000823895"/>
    </source>
</evidence>
<dbReference type="GO" id="GO:0003796">
    <property type="term" value="F:lysozyme activity"/>
    <property type="evidence" value="ECO:0007669"/>
    <property type="project" value="InterPro"/>
</dbReference>
<reference evidence="3" key="2">
    <citation type="submission" date="2021-04" db="EMBL/GenBank/DDBJ databases">
        <authorList>
            <person name="Gilroy R."/>
        </authorList>
    </citation>
    <scope>NUCLEOTIDE SEQUENCE</scope>
    <source>
        <strain evidence="3">CHK165-2605</strain>
    </source>
</reference>
<dbReference type="AlphaFoldDB" id="A0A9D2T2G7"/>
<dbReference type="InterPro" id="IPR002053">
    <property type="entry name" value="Glyco_hydro_25"/>
</dbReference>
<dbReference type="Gene3D" id="3.20.20.80">
    <property type="entry name" value="Glycosidases"/>
    <property type="match status" value="1"/>
</dbReference>
<gene>
    <name evidence="3" type="ORF">H9756_10330</name>
</gene>
<proteinExistence type="inferred from homology"/>
<accession>A0A9D2T2G7</accession>
<dbReference type="SUPFAM" id="SSF51445">
    <property type="entry name" value="(Trans)glycosidases"/>
    <property type="match status" value="1"/>
</dbReference>
<evidence type="ECO:0000256" key="2">
    <source>
        <dbReference type="SAM" id="SignalP"/>
    </source>
</evidence>
<comment type="similarity">
    <text evidence="1">Belongs to the glycosyl hydrolase 25 family.</text>
</comment>
<dbReference type="GO" id="GO:0009253">
    <property type="term" value="P:peptidoglycan catabolic process"/>
    <property type="evidence" value="ECO:0007669"/>
    <property type="project" value="InterPro"/>
</dbReference>
<reference evidence="3" key="1">
    <citation type="journal article" date="2021" name="PeerJ">
        <title>Extensive microbial diversity within the chicken gut microbiome revealed by metagenomics and culture.</title>
        <authorList>
            <person name="Gilroy R."/>
            <person name="Ravi A."/>
            <person name="Getino M."/>
            <person name="Pursley I."/>
            <person name="Horton D.L."/>
            <person name="Alikhan N.F."/>
            <person name="Baker D."/>
            <person name="Gharbi K."/>
            <person name="Hall N."/>
            <person name="Watson M."/>
            <person name="Adriaenssens E.M."/>
            <person name="Foster-Nyarko E."/>
            <person name="Jarju S."/>
            <person name="Secka A."/>
            <person name="Antonio M."/>
            <person name="Oren A."/>
            <person name="Chaudhuri R.R."/>
            <person name="La Ragione R."/>
            <person name="Hildebrand F."/>
            <person name="Pallen M.J."/>
        </authorList>
    </citation>
    <scope>NUCLEOTIDE SEQUENCE</scope>
    <source>
        <strain evidence="3">CHK165-2605</strain>
    </source>
</reference>
<comment type="caution">
    <text evidence="3">The sequence shown here is derived from an EMBL/GenBank/DDBJ whole genome shotgun (WGS) entry which is preliminary data.</text>
</comment>
<dbReference type="PROSITE" id="PS51257">
    <property type="entry name" value="PROKAR_LIPOPROTEIN"/>
    <property type="match status" value="1"/>
</dbReference>
<dbReference type="EMBL" id="DWWI01000211">
    <property type="protein sequence ID" value="HJC44052.1"/>
    <property type="molecule type" value="Genomic_DNA"/>
</dbReference>
<evidence type="ECO:0000256" key="1">
    <source>
        <dbReference type="ARBA" id="ARBA00010646"/>
    </source>
</evidence>
<dbReference type="InterPro" id="IPR017853">
    <property type="entry name" value="GH"/>
</dbReference>
<dbReference type="Pfam" id="PF01183">
    <property type="entry name" value="Glyco_hydro_25"/>
    <property type="match status" value="1"/>
</dbReference>
<organism evidence="3 4">
    <name type="scientific">Candidatus Mediterraneibacter gallistercoris</name>
    <dbReference type="NCBI Taxonomy" id="2838671"/>
    <lineage>
        <taxon>Bacteria</taxon>
        <taxon>Bacillati</taxon>
        <taxon>Bacillota</taxon>
        <taxon>Clostridia</taxon>
        <taxon>Lachnospirales</taxon>
        <taxon>Lachnospiraceae</taxon>
        <taxon>Mediterraneibacter</taxon>
    </lineage>
</organism>
<name>A0A9D2T2G7_9FIRM</name>
<keyword evidence="2" id="KW-0732">Signal</keyword>
<dbReference type="Proteomes" id="UP000823895">
    <property type="component" value="Unassembled WGS sequence"/>
</dbReference>
<dbReference type="PANTHER" id="PTHR34135">
    <property type="entry name" value="LYSOZYME"/>
    <property type="match status" value="1"/>
</dbReference>
<feature type="signal peptide" evidence="2">
    <location>
        <begin position="1"/>
        <end position="23"/>
    </location>
</feature>
<sequence length="295" mass="33484">MNRRTIFGILLSAAVLLTGCAVQTEETSGGGEDIHMTEDGEYYTFQDVEGNSYEAPLLADVPQCTYDFDNLETDETTGYKKFDDEENGVTARLGIDVSEFQGEAIDWKQVKASGIKFVIIRLGYRAYGENGELVLDAMYEQNIEGALDAGLEVGVYFFSQAVNAAEAVEEAEFVLDNLASYKITGPVVYDTEEIKWDTARTDDNTKQEFTNYCKVFCDTVEQAGYAPMIYSNMKWMAFTLDMSELSEYDFWYADYHEKPQCPYDYKIWQYSEDGVVPGINANVDMNLWFEKKNET</sequence>
<dbReference type="GO" id="GO:0016998">
    <property type="term" value="P:cell wall macromolecule catabolic process"/>
    <property type="evidence" value="ECO:0007669"/>
    <property type="project" value="InterPro"/>
</dbReference>
<dbReference type="CDD" id="cd06414">
    <property type="entry name" value="GH25_LytC-like"/>
    <property type="match status" value="1"/>
</dbReference>
<dbReference type="PANTHER" id="PTHR34135:SF2">
    <property type="entry name" value="LYSOZYME"/>
    <property type="match status" value="1"/>
</dbReference>
<evidence type="ECO:0000313" key="3">
    <source>
        <dbReference type="EMBL" id="HJC44052.1"/>
    </source>
</evidence>
<keyword evidence="3" id="KW-0378">Hydrolase</keyword>
<protein>
    <submittedName>
        <fullName evidence="3">Glycoside hydrolase family 25 protein</fullName>
    </submittedName>
</protein>
<dbReference type="PROSITE" id="PS51904">
    <property type="entry name" value="GLYCOSYL_HYDROL_F25_2"/>
    <property type="match status" value="1"/>
</dbReference>
<feature type="chain" id="PRO_5038941933" evidence="2">
    <location>
        <begin position="24"/>
        <end position="295"/>
    </location>
</feature>